<organism evidence="1 2">
    <name type="scientific">Saccharothrix violaceirubra</name>
    <dbReference type="NCBI Taxonomy" id="413306"/>
    <lineage>
        <taxon>Bacteria</taxon>
        <taxon>Bacillati</taxon>
        <taxon>Actinomycetota</taxon>
        <taxon>Actinomycetes</taxon>
        <taxon>Pseudonocardiales</taxon>
        <taxon>Pseudonocardiaceae</taxon>
        <taxon>Saccharothrix</taxon>
    </lineage>
</organism>
<dbReference type="Pfam" id="PF14081">
    <property type="entry name" value="DUF4262"/>
    <property type="match status" value="1"/>
</dbReference>
<evidence type="ECO:0000313" key="1">
    <source>
        <dbReference type="EMBL" id="MBB4964898.1"/>
    </source>
</evidence>
<comment type="caution">
    <text evidence="1">The sequence shown here is derived from an EMBL/GenBank/DDBJ whole genome shotgun (WGS) entry which is preliminary data.</text>
</comment>
<accession>A0A7W7T1M7</accession>
<dbReference type="EMBL" id="JACHJS010000001">
    <property type="protein sequence ID" value="MBB4964898.1"/>
    <property type="molecule type" value="Genomic_DNA"/>
</dbReference>
<evidence type="ECO:0000313" key="2">
    <source>
        <dbReference type="Proteomes" id="UP000542674"/>
    </source>
</evidence>
<name>A0A7W7T1M7_9PSEU</name>
<evidence type="ECO:0008006" key="3">
    <source>
        <dbReference type="Google" id="ProtNLM"/>
    </source>
</evidence>
<gene>
    <name evidence="1" type="ORF">F4559_002257</name>
</gene>
<keyword evidence="2" id="KW-1185">Reference proteome</keyword>
<dbReference type="RefSeq" id="WP_184668177.1">
    <property type="nucleotide sequence ID" value="NZ_BAABAI010000015.1"/>
</dbReference>
<protein>
    <recommendedName>
        <fullName evidence="3">DUF4262 domain-containing protein</fullName>
    </recommendedName>
</protein>
<dbReference type="AlphaFoldDB" id="A0A7W7T1M7"/>
<reference evidence="1 2" key="1">
    <citation type="submission" date="2020-08" db="EMBL/GenBank/DDBJ databases">
        <title>Sequencing the genomes of 1000 actinobacteria strains.</title>
        <authorList>
            <person name="Klenk H.-P."/>
        </authorList>
    </citation>
    <scope>NUCLEOTIDE SEQUENCE [LARGE SCALE GENOMIC DNA]</scope>
    <source>
        <strain evidence="1 2">DSM 45084</strain>
    </source>
</reference>
<dbReference type="InterPro" id="IPR025358">
    <property type="entry name" value="DUF4262"/>
</dbReference>
<sequence>MSTPLSPQDRNLRNWLLEQSETNGHAVITVPQDDEGAGYAFSVGAWRRYGIAEAVVIGLPPEMAKMLLRMYVVRSVQGERFVPGKLYFDFFDGTPVTFEKVFKGFYAEFFGSAFLLYAKGDFAAVQIVLPTTDGHWPWSDNAPAGFADWQLLLTESGRPESWTPGVSGP</sequence>
<dbReference type="Proteomes" id="UP000542674">
    <property type="component" value="Unassembled WGS sequence"/>
</dbReference>
<proteinExistence type="predicted"/>